<evidence type="ECO:0000313" key="2">
    <source>
        <dbReference type="EMBL" id="TKW57699.1"/>
    </source>
</evidence>
<accession>A0A4U6XPZ5</accession>
<comment type="caution">
    <text evidence="2">The sequence shown here is derived from an EMBL/GenBank/DDBJ whole genome shotgun (WGS) entry which is preliminary data.</text>
</comment>
<keyword evidence="1" id="KW-0732">Signal</keyword>
<name>A0A4U6XPZ5_9PEZI</name>
<feature type="chain" id="PRO_5020661474" description="Secreted protein" evidence="1">
    <location>
        <begin position="21"/>
        <end position="185"/>
    </location>
</feature>
<dbReference type="AlphaFoldDB" id="A0A4U6XPZ5"/>
<feature type="signal peptide" evidence="1">
    <location>
        <begin position="1"/>
        <end position="20"/>
    </location>
</feature>
<proteinExistence type="predicted"/>
<dbReference type="EMBL" id="PJEX01000037">
    <property type="protein sequence ID" value="TKW57699.1"/>
    <property type="molecule type" value="Genomic_DNA"/>
</dbReference>
<gene>
    <name evidence="2" type="ORF">CTA1_11545</name>
</gene>
<dbReference type="Proteomes" id="UP000310108">
    <property type="component" value="Unassembled WGS sequence"/>
</dbReference>
<evidence type="ECO:0008006" key="4">
    <source>
        <dbReference type="Google" id="ProtNLM"/>
    </source>
</evidence>
<evidence type="ECO:0000313" key="3">
    <source>
        <dbReference type="Proteomes" id="UP000310108"/>
    </source>
</evidence>
<organism evidence="2 3">
    <name type="scientific">Colletotrichum tanaceti</name>
    <dbReference type="NCBI Taxonomy" id="1306861"/>
    <lineage>
        <taxon>Eukaryota</taxon>
        <taxon>Fungi</taxon>
        <taxon>Dikarya</taxon>
        <taxon>Ascomycota</taxon>
        <taxon>Pezizomycotina</taxon>
        <taxon>Sordariomycetes</taxon>
        <taxon>Hypocreomycetidae</taxon>
        <taxon>Glomerellales</taxon>
        <taxon>Glomerellaceae</taxon>
        <taxon>Colletotrichum</taxon>
        <taxon>Colletotrichum destructivum species complex</taxon>
    </lineage>
</organism>
<keyword evidence="3" id="KW-1185">Reference proteome</keyword>
<protein>
    <recommendedName>
        <fullName evidence="4">Secreted protein</fullName>
    </recommendedName>
</protein>
<sequence length="185" mass="20657">MRSLPTAFVLIAALAGRSLADVGLVIPDQPLPLDPRCREKCADISTVPRPCPQPSGTTKEDADRLDGPKFSWENHIWSTRGADEAVVEIHPGDCTLRTFSGRDDFCGVWIAGHRRSDMTDLDDPADPAVKNKFRQPNKLLEIPHSDGCCMIDQDLCRDIDWAQLWRIKPELRVAGASMKPPDMRR</sequence>
<evidence type="ECO:0000256" key="1">
    <source>
        <dbReference type="SAM" id="SignalP"/>
    </source>
</evidence>
<reference evidence="2 3" key="1">
    <citation type="journal article" date="2019" name="PLoS ONE">
        <title>Comparative genome analysis indicates high evolutionary potential of pathogenicity genes in Colletotrichum tanaceti.</title>
        <authorList>
            <person name="Lelwala R.V."/>
            <person name="Korhonen P.K."/>
            <person name="Young N.D."/>
            <person name="Scott J.B."/>
            <person name="Ades P.A."/>
            <person name="Gasser R.B."/>
            <person name="Taylor P.W.J."/>
        </authorList>
    </citation>
    <scope>NUCLEOTIDE SEQUENCE [LARGE SCALE GENOMIC DNA]</scope>
    <source>
        <strain evidence="2">BRIP57314</strain>
    </source>
</reference>